<dbReference type="SUPFAM" id="SSF52047">
    <property type="entry name" value="RNI-like"/>
    <property type="match status" value="1"/>
</dbReference>
<proteinExistence type="predicted"/>
<accession>A0A8H4B411</accession>
<dbReference type="EMBL" id="WTPW01000026">
    <property type="protein sequence ID" value="KAF0557819.1"/>
    <property type="molecule type" value="Genomic_DNA"/>
</dbReference>
<evidence type="ECO:0000313" key="2">
    <source>
        <dbReference type="EMBL" id="KAF0557819.1"/>
    </source>
</evidence>
<keyword evidence="1" id="KW-0472">Membrane</keyword>
<keyword evidence="1" id="KW-0812">Transmembrane</keyword>
<keyword evidence="3" id="KW-1185">Reference proteome</keyword>
<reference evidence="2 3" key="1">
    <citation type="journal article" date="2019" name="Environ. Microbiol.">
        <title>At the nexus of three kingdoms: the genome of the mycorrhizal fungus Gigaspora margarita provides insights into plant, endobacterial and fungal interactions.</title>
        <authorList>
            <person name="Venice F."/>
            <person name="Ghignone S."/>
            <person name="Salvioli di Fossalunga A."/>
            <person name="Amselem J."/>
            <person name="Novero M."/>
            <person name="Xianan X."/>
            <person name="Sedzielewska Toro K."/>
            <person name="Morin E."/>
            <person name="Lipzen A."/>
            <person name="Grigoriev I.V."/>
            <person name="Henrissat B."/>
            <person name="Martin F.M."/>
            <person name="Bonfante P."/>
        </authorList>
    </citation>
    <scope>NUCLEOTIDE SEQUENCE [LARGE SCALE GENOMIC DNA]</scope>
    <source>
        <strain evidence="2 3">BEG34</strain>
    </source>
</reference>
<evidence type="ECO:0008006" key="4">
    <source>
        <dbReference type="Google" id="ProtNLM"/>
    </source>
</evidence>
<evidence type="ECO:0000313" key="3">
    <source>
        <dbReference type="Proteomes" id="UP000439903"/>
    </source>
</evidence>
<protein>
    <recommendedName>
        <fullName evidence="4">F-box domain-containing protein</fullName>
    </recommendedName>
</protein>
<name>A0A8H4B411_GIGMA</name>
<evidence type="ECO:0000256" key="1">
    <source>
        <dbReference type="SAM" id="Phobius"/>
    </source>
</evidence>
<dbReference type="Gene3D" id="3.80.10.10">
    <property type="entry name" value="Ribonuclease Inhibitor"/>
    <property type="match status" value="1"/>
</dbReference>
<comment type="caution">
    <text evidence="2">The sequence shown here is derived from an EMBL/GenBank/DDBJ whole genome shotgun (WGS) entry which is preliminary data.</text>
</comment>
<organism evidence="2 3">
    <name type="scientific">Gigaspora margarita</name>
    <dbReference type="NCBI Taxonomy" id="4874"/>
    <lineage>
        <taxon>Eukaryota</taxon>
        <taxon>Fungi</taxon>
        <taxon>Fungi incertae sedis</taxon>
        <taxon>Mucoromycota</taxon>
        <taxon>Glomeromycotina</taxon>
        <taxon>Glomeromycetes</taxon>
        <taxon>Diversisporales</taxon>
        <taxon>Gigasporaceae</taxon>
        <taxon>Gigaspora</taxon>
    </lineage>
</organism>
<feature type="transmembrane region" description="Helical" evidence="1">
    <location>
        <begin position="502"/>
        <end position="521"/>
    </location>
</feature>
<dbReference type="AlphaFoldDB" id="A0A8H4B411"/>
<keyword evidence="1" id="KW-1133">Transmembrane helix</keyword>
<dbReference type="Proteomes" id="UP000439903">
    <property type="component" value="Unassembled WGS sequence"/>
</dbReference>
<sequence>MASKILKGDMPELMEDILNNLNDEIYSLYSCALVNRYWCKMSIPILCQDPFSFKPRPSFISNYVSSLGENDKITLKRCGINEEFPKTLFDYERFLKVLNLGRLKCKVYDWIELFNSKSHNDDTLRYHIINLLFKLFIESGAILHTFSLYFSESLGFKPEIFYSLGQNEQFFSQIQHLSLDIGDFNIESATTLLNAVAKNVTKLRTLEFNEDDYNGHVNQVNDMLPLIHSFIYIIKSQEQLRIISLVGLRYFTEFHGIISALESQKSSLQEVRIDNCNFSAEFEVLNNCKNLETFRIMSCNWVLSKLSKILDYKISTLELELTDYSIDAQPIALILKKSAILLQRLRLVSSNEIKDEPLILEAIKSFCPNIIHFSIVNLEFSTQLIELIGNFQKLQILSICRDADEIPDEEMKIRVKQFSEILPLTLQYFCLGYWLRYHIDILLNHCNTPLKKLLIYEICDEKIFKALVEFCIRIKTLNYVGVNRYLDLDDNIKRNWNHMLHWYHLNLLILIFKFYEFLLLLSVGQQDIMLFYVYYC</sequence>
<dbReference type="InterPro" id="IPR032675">
    <property type="entry name" value="LRR_dom_sf"/>
</dbReference>
<gene>
    <name evidence="2" type="ORF">F8M41_012273</name>
</gene>